<dbReference type="InterPro" id="IPR003819">
    <property type="entry name" value="TauD/TfdA-like"/>
</dbReference>
<feature type="binding site" evidence="5">
    <location>
        <position position="306"/>
    </location>
    <ligand>
        <name>2-oxoglutarate</name>
        <dbReference type="ChEBI" id="CHEBI:16810"/>
    </ligand>
</feature>
<gene>
    <name evidence="8" type="ORF">Cba03nite_57110</name>
</gene>
<protein>
    <recommendedName>
        <fullName evidence="7">TauD/TfdA-like domain-containing protein</fullName>
    </recommendedName>
</protein>
<keyword evidence="9" id="KW-1185">Reference proteome</keyword>
<dbReference type="GO" id="GO:0016491">
    <property type="term" value="F:oxidoreductase activity"/>
    <property type="evidence" value="ECO:0007669"/>
    <property type="project" value="UniProtKB-KW"/>
</dbReference>
<keyword evidence="4 6" id="KW-0408">Iron</keyword>
<dbReference type="AlphaFoldDB" id="A0A8J3JGA8"/>
<evidence type="ECO:0000256" key="1">
    <source>
        <dbReference type="ARBA" id="ARBA00008425"/>
    </source>
</evidence>
<comment type="similarity">
    <text evidence="1">Belongs to the clavaminate synthase family.</text>
</comment>
<dbReference type="Pfam" id="PF02668">
    <property type="entry name" value="TauD"/>
    <property type="match status" value="1"/>
</dbReference>
<dbReference type="Proteomes" id="UP000601223">
    <property type="component" value="Unassembled WGS sequence"/>
</dbReference>
<organism evidence="8 9">
    <name type="scientific">Catellatospora bangladeshensis</name>
    <dbReference type="NCBI Taxonomy" id="310355"/>
    <lineage>
        <taxon>Bacteria</taxon>
        <taxon>Bacillati</taxon>
        <taxon>Actinomycetota</taxon>
        <taxon>Actinomycetes</taxon>
        <taxon>Micromonosporales</taxon>
        <taxon>Micromonosporaceae</taxon>
        <taxon>Catellatospora</taxon>
    </lineage>
</organism>
<evidence type="ECO:0000256" key="3">
    <source>
        <dbReference type="ARBA" id="ARBA00023002"/>
    </source>
</evidence>
<feature type="domain" description="TauD/TfdA-like" evidence="7">
    <location>
        <begin position="246"/>
        <end position="307"/>
    </location>
</feature>
<evidence type="ECO:0000256" key="2">
    <source>
        <dbReference type="ARBA" id="ARBA00022723"/>
    </source>
</evidence>
<feature type="binding site" evidence="6">
    <location>
        <position position="148"/>
    </location>
    <ligand>
        <name>Fe cation</name>
        <dbReference type="ChEBI" id="CHEBI:24875"/>
    </ligand>
</feature>
<comment type="caution">
    <text evidence="8">The sequence shown here is derived from an EMBL/GenBank/DDBJ whole genome shotgun (WGS) entry which is preliminary data.</text>
</comment>
<evidence type="ECO:0000313" key="8">
    <source>
        <dbReference type="EMBL" id="GIF84362.1"/>
    </source>
</evidence>
<evidence type="ECO:0000313" key="9">
    <source>
        <dbReference type="Proteomes" id="UP000601223"/>
    </source>
</evidence>
<reference evidence="8 9" key="1">
    <citation type="submission" date="2021-01" db="EMBL/GenBank/DDBJ databases">
        <title>Whole genome shotgun sequence of Catellatospora bangladeshensis NBRC 107357.</title>
        <authorList>
            <person name="Komaki H."/>
            <person name="Tamura T."/>
        </authorList>
    </citation>
    <scope>NUCLEOTIDE SEQUENCE [LARGE SCALE GENOMIC DNA]</scope>
    <source>
        <strain evidence="8 9">NBRC 107357</strain>
    </source>
</reference>
<evidence type="ECO:0000256" key="4">
    <source>
        <dbReference type="ARBA" id="ARBA00023004"/>
    </source>
</evidence>
<feature type="binding site" evidence="6">
    <location>
        <position position="150"/>
    </location>
    <ligand>
        <name>Fe cation</name>
        <dbReference type="ChEBI" id="CHEBI:24875"/>
    </ligand>
</feature>
<dbReference type="InterPro" id="IPR014503">
    <property type="entry name" value="Clavaminate_syn-like"/>
</dbReference>
<sequence length="329" mass="35562">MSIESQFGAVTLDAEEAAALASLARELIGYRPGSLDPEFAKILSGDLPRSLRAALSSLLEERVLGVVVRGVDIDAARLGPTPLGWSDGTAADRSALGSAQLMLAAGWLGDVFGWASQQNGALVHDICPQPGREYDQIGAGSEAELEWHTEESFHPYKCDYLGLLTLRNPGQAATTIGHVPPDTLPDWVRRELARPVFCFLPDDAHVAEAAASESVAGMISDPVPVPVLYGGPDGPYLQVDPAYMYVLADDEPARRALAHLTDRIDASLVDLPAGPGSIVFLDNYRVVHGRRPFVPRYDGTDRWLKRVNVTRNLRASRSMRTSAVSRIIT</sequence>
<dbReference type="SUPFAM" id="SSF51197">
    <property type="entry name" value="Clavaminate synthase-like"/>
    <property type="match status" value="1"/>
</dbReference>
<evidence type="ECO:0000256" key="6">
    <source>
        <dbReference type="PIRSR" id="PIRSR019543-2"/>
    </source>
</evidence>
<dbReference type="Gene3D" id="3.60.130.10">
    <property type="entry name" value="Clavaminate synthase-like"/>
    <property type="match status" value="1"/>
</dbReference>
<evidence type="ECO:0000256" key="5">
    <source>
        <dbReference type="PIRSR" id="PIRSR019543-1"/>
    </source>
</evidence>
<name>A0A8J3JGA8_9ACTN</name>
<dbReference type="EMBL" id="BONF01000037">
    <property type="protein sequence ID" value="GIF84362.1"/>
    <property type="molecule type" value="Genomic_DNA"/>
</dbReference>
<feature type="binding site" evidence="5">
    <location>
        <position position="302"/>
    </location>
    <ligand>
        <name>2-oxoglutarate</name>
        <dbReference type="ChEBI" id="CHEBI:16810"/>
    </ligand>
</feature>
<keyword evidence="3" id="KW-0560">Oxidoreductase</keyword>
<feature type="binding site" evidence="5">
    <location>
        <position position="174"/>
    </location>
    <ligand>
        <name>2-oxoglutarate</name>
        <dbReference type="ChEBI" id="CHEBI:16810"/>
    </ligand>
</feature>
<dbReference type="InterPro" id="IPR042098">
    <property type="entry name" value="TauD-like_sf"/>
</dbReference>
<dbReference type="RefSeq" id="WP_203752555.1">
    <property type="nucleotide sequence ID" value="NZ_BONF01000037.1"/>
</dbReference>
<dbReference type="GO" id="GO:0005506">
    <property type="term" value="F:iron ion binding"/>
    <property type="evidence" value="ECO:0007669"/>
    <property type="project" value="InterPro"/>
</dbReference>
<feature type="binding site" evidence="6">
    <location>
        <position position="288"/>
    </location>
    <ligand>
        <name>Fe cation</name>
        <dbReference type="ChEBI" id="CHEBI:24875"/>
    </ligand>
</feature>
<keyword evidence="2 6" id="KW-0479">Metal-binding</keyword>
<evidence type="ECO:0000259" key="7">
    <source>
        <dbReference type="Pfam" id="PF02668"/>
    </source>
</evidence>
<proteinExistence type="inferred from homology"/>
<accession>A0A8J3JGA8</accession>
<dbReference type="PIRSF" id="PIRSF019543">
    <property type="entry name" value="Clavaminate_syn"/>
    <property type="match status" value="1"/>
</dbReference>